<dbReference type="SMART" id="SM00143">
    <property type="entry name" value="PI3K_p85B"/>
    <property type="match status" value="1"/>
</dbReference>
<keyword evidence="4" id="KW-1185">Reference proteome</keyword>
<name>A0ABN9DM29_9NEOB</name>
<sequence>MFSIPVGPCFTGSTACKMPPAVLDPMDIWAADTQLLPDVTVDILLPTGIYVQMVVPRDASISQIKQLAWKHAQRYPLFHLLLEIDSYMFQCVNQTAVHEELEDETRRLCDVRPFLPVLKLVSKSCNPAEKLDSRIGVLIGKGLQEFDALPDNEVRDFRSKMRKISEEKMQSMLNLSWLEWLKCTFPPELEPSIQDNIQDRLYGGNLVVAIHFENCQIGSCCCQSHHVNRGGTEP</sequence>
<evidence type="ECO:0000313" key="3">
    <source>
        <dbReference type="EMBL" id="CAI9573522.1"/>
    </source>
</evidence>
<comment type="caution">
    <text evidence="3">The sequence shown here is derived from an EMBL/GenBank/DDBJ whole genome shotgun (WGS) entry which is preliminary data.</text>
</comment>
<comment type="similarity">
    <text evidence="1">Belongs to the PI3/PI4-kinase family.</text>
</comment>
<reference evidence="3" key="1">
    <citation type="submission" date="2023-05" db="EMBL/GenBank/DDBJ databases">
        <authorList>
            <person name="Stuckert A."/>
        </authorList>
    </citation>
    <scope>NUCLEOTIDE SEQUENCE</scope>
</reference>
<dbReference type="Proteomes" id="UP001162483">
    <property type="component" value="Unassembled WGS sequence"/>
</dbReference>
<feature type="non-terminal residue" evidence="3">
    <location>
        <position position="234"/>
    </location>
</feature>
<dbReference type="SUPFAM" id="SSF54236">
    <property type="entry name" value="Ubiquitin-like"/>
    <property type="match status" value="1"/>
</dbReference>
<organism evidence="3 4">
    <name type="scientific">Staurois parvus</name>
    <dbReference type="NCBI Taxonomy" id="386267"/>
    <lineage>
        <taxon>Eukaryota</taxon>
        <taxon>Metazoa</taxon>
        <taxon>Chordata</taxon>
        <taxon>Craniata</taxon>
        <taxon>Vertebrata</taxon>
        <taxon>Euteleostomi</taxon>
        <taxon>Amphibia</taxon>
        <taxon>Batrachia</taxon>
        <taxon>Anura</taxon>
        <taxon>Neobatrachia</taxon>
        <taxon>Ranoidea</taxon>
        <taxon>Ranidae</taxon>
        <taxon>Staurois</taxon>
    </lineage>
</organism>
<protein>
    <recommendedName>
        <fullName evidence="2">PI3K-ABD domain-containing protein</fullName>
    </recommendedName>
</protein>
<feature type="domain" description="PI3K-ABD" evidence="2">
    <location>
        <begin position="35"/>
        <end position="124"/>
    </location>
</feature>
<dbReference type="Pfam" id="PF02192">
    <property type="entry name" value="PI3K_p85B"/>
    <property type="match status" value="1"/>
</dbReference>
<dbReference type="Gene3D" id="3.10.20.90">
    <property type="entry name" value="Phosphatidylinositol 3-kinase Catalytic Subunit, Chain A, domain 1"/>
    <property type="match status" value="2"/>
</dbReference>
<proteinExistence type="inferred from homology"/>
<evidence type="ECO:0000256" key="1">
    <source>
        <dbReference type="PROSITE-ProRule" id="PRU00877"/>
    </source>
</evidence>
<gene>
    <name evidence="3" type="ORF">SPARVUS_LOCUS7709441</name>
</gene>
<accession>A0ABN9DM29</accession>
<evidence type="ECO:0000313" key="4">
    <source>
        <dbReference type="Proteomes" id="UP001162483"/>
    </source>
</evidence>
<dbReference type="InterPro" id="IPR029071">
    <property type="entry name" value="Ubiquitin-like_domsf"/>
</dbReference>
<evidence type="ECO:0000259" key="2">
    <source>
        <dbReference type="PROSITE" id="PS51544"/>
    </source>
</evidence>
<dbReference type="InterPro" id="IPR003113">
    <property type="entry name" value="PI3K_ABD"/>
</dbReference>
<dbReference type="EMBL" id="CATNWA010014574">
    <property type="protein sequence ID" value="CAI9573522.1"/>
    <property type="molecule type" value="Genomic_DNA"/>
</dbReference>
<dbReference type="PROSITE" id="PS51544">
    <property type="entry name" value="PI3K_ABD"/>
    <property type="match status" value="1"/>
</dbReference>